<reference evidence="1 2" key="1">
    <citation type="submission" date="2024-08" db="EMBL/GenBank/DDBJ databases">
        <title>Gnathostoma spinigerum genome.</title>
        <authorList>
            <person name="Gonzalez-Bertolin B."/>
            <person name="Monzon S."/>
            <person name="Zaballos A."/>
            <person name="Jimenez P."/>
            <person name="Dekumyoy P."/>
            <person name="Varona S."/>
            <person name="Cuesta I."/>
            <person name="Sumanam S."/>
            <person name="Adisakwattana P."/>
            <person name="Gasser R.B."/>
            <person name="Hernandez-Gonzalez A."/>
            <person name="Young N.D."/>
            <person name="Perteguer M.J."/>
        </authorList>
    </citation>
    <scope>NUCLEOTIDE SEQUENCE [LARGE SCALE GENOMIC DNA]</scope>
    <source>
        <strain evidence="1">AL3</strain>
        <tissue evidence="1">Liver</tissue>
    </source>
</reference>
<dbReference type="AlphaFoldDB" id="A0ABD6EYW5"/>
<dbReference type="Proteomes" id="UP001608902">
    <property type="component" value="Unassembled WGS sequence"/>
</dbReference>
<proteinExistence type="predicted"/>
<dbReference type="EMBL" id="JBGFUD010037415">
    <property type="protein sequence ID" value="MFH4985101.1"/>
    <property type="molecule type" value="Genomic_DNA"/>
</dbReference>
<protein>
    <submittedName>
        <fullName evidence="1">Uncharacterized protein</fullName>
    </submittedName>
</protein>
<name>A0ABD6EYW5_9BILA</name>
<evidence type="ECO:0000313" key="2">
    <source>
        <dbReference type="Proteomes" id="UP001608902"/>
    </source>
</evidence>
<sequence>VTCPVKPDDTKCQLTWFAEVLVRSAKKIGSSYYSPYQYELEVVEGYKVSVPSRTLSLRTLFLRG</sequence>
<feature type="non-terminal residue" evidence="1">
    <location>
        <position position="1"/>
    </location>
</feature>
<gene>
    <name evidence="1" type="ORF">AB6A40_011810</name>
</gene>
<keyword evidence="2" id="KW-1185">Reference proteome</keyword>
<accession>A0ABD6EYW5</accession>
<comment type="caution">
    <text evidence="1">The sequence shown here is derived from an EMBL/GenBank/DDBJ whole genome shotgun (WGS) entry which is preliminary data.</text>
</comment>
<organism evidence="1 2">
    <name type="scientific">Gnathostoma spinigerum</name>
    <dbReference type="NCBI Taxonomy" id="75299"/>
    <lineage>
        <taxon>Eukaryota</taxon>
        <taxon>Metazoa</taxon>
        <taxon>Ecdysozoa</taxon>
        <taxon>Nematoda</taxon>
        <taxon>Chromadorea</taxon>
        <taxon>Rhabditida</taxon>
        <taxon>Spirurina</taxon>
        <taxon>Gnathostomatomorpha</taxon>
        <taxon>Gnathostomatoidea</taxon>
        <taxon>Gnathostomatidae</taxon>
        <taxon>Gnathostoma</taxon>
    </lineage>
</organism>
<evidence type="ECO:0000313" key="1">
    <source>
        <dbReference type="EMBL" id="MFH4985101.1"/>
    </source>
</evidence>